<accession>A0A7S1RCB5</accession>
<dbReference type="EMBL" id="HBGE01065695">
    <property type="protein sequence ID" value="CAD9162621.1"/>
    <property type="molecule type" value="Transcribed_RNA"/>
</dbReference>
<feature type="region of interest" description="Disordered" evidence="1">
    <location>
        <begin position="1"/>
        <end position="92"/>
    </location>
</feature>
<dbReference type="AlphaFoldDB" id="A0A7S1RCB5"/>
<name>A0A7S1RCB5_ALECA</name>
<evidence type="ECO:0000313" key="2">
    <source>
        <dbReference type="EMBL" id="CAD9162621.1"/>
    </source>
</evidence>
<reference evidence="2" key="1">
    <citation type="submission" date="2021-01" db="EMBL/GenBank/DDBJ databases">
        <authorList>
            <person name="Corre E."/>
            <person name="Pelletier E."/>
            <person name="Niang G."/>
            <person name="Scheremetjew M."/>
            <person name="Finn R."/>
            <person name="Kale V."/>
            <person name="Holt S."/>
            <person name="Cochrane G."/>
            <person name="Meng A."/>
            <person name="Brown T."/>
            <person name="Cohen L."/>
        </authorList>
    </citation>
    <scope>NUCLEOTIDE SEQUENCE</scope>
    <source>
        <strain evidence="2">OF101</strain>
    </source>
</reference>
<protein>
    <submittedName>
        <fullName evidence="2">Uncharacterized protein</fullName>
    </submittedName>
</protein>
<evidence type="ECO:0000256" key="1">
    <source>
        <dbReference type="SAM" id="MobiDB-lite"/>
    </source>
</evidence>
<organism evidence="2">
    <name type="scientific">Alexandrium catenella</name>
    <name type="common">Red tide dinoflagellate</name>
    <name type="synonym">Gonyaulax catenella</name>
    <dbReference type="NCBI Taxonomy" id="2925"/>
    <lineage>
        <taxon>Eukaryota</taxon>
        <taxon>Sar</taxon>
        <taxon>Alveolata</taxon>
        <taxon>Dinophyceae</taxon>
        <taxon>Gonyaulacales</taxon>
        <taxon>Pyrocystaceae</taxon>
        <taxon>Alexandrium</taxon>
    </lineage>
</organism>
<proteinExistence type="predicted"/>
<sequence>MARDPSSMVASALHSALASPDAPEASSLGGLWGAPWSRPQPSAASTTGGALRRHAEAPVVRGAPTCFEEAASSANRKTDSRLREMEEEADSDQAAGDLMNYSAREHAIHEAWKHAQRSNELAKEAAEASLEAANESMQAKRMLDEHDIIAIESQTQADVRKEEIARGLAASEVPWPVLALPPTPGRLCAGREPFSGRCRRRPPGFSRWRPEQLRPFL</sequence>
<gene>
    <name evidence="2" type="ORF">ACAT0790_LOCUS39386</name>
</gene>
<feature type="compositionally biased region" description="Polar residues" evidence="1">
    <location>
        <begin position="39"/>
        <end position="48"/>
    </location>
</feature>